<sequence length="77" mass="8714">MSHSSQWENQHIGKIEINELVSMFENQIGYVQIVKLDRTIALGYCVFLFLIGGYLSSNHGMNATLTMASSKDKNFSR</sequence>
<dbReference type="RefSeq" id="XP_051447332.1">
    <property type="nucleotide sequence ID" value="XM_051586920.1"/>
</dbReference>
<dbReference type="EMBL" id="MU620901">
    <property type="protein sequence ID" value="KAI8582328.1"/>
    <property type="molecule type" value="Genomic_DNA"/>
</dbReference>
<feature type="transmembrane region" description="Helical" evidence="1">
    <location>
        <begin position="39"/>
        <end position="57"/>
    </location>
</feature>
<comment type="caution">
    <text evidence="2">The sequence shown here is derived from an EMBL/GenBank/DDBJ whole genome shotgun (WGS) entry which is preliminary data.</text>
</comment>
<reference evidence="2" key="2">
    <citation type="journal article" date="2022" name="Proc. Natl. Acad. Sci. U.S.A.">
        <title>Diploid-dominant life cycles characterize the early evolution of Fungi.</title>
        <authorList>
            <person name="Amses K.R."/>
            <person name="Simmons D.R."/>
            <person name="Longcore J.E."/>
            <person name="Mondo S.J."/>
            <person name="Seto K."/>
            <person name="Jeronimo G.H."/>
            <person name="Bonds A.E."/>
            <person name="Quandt C.A."/>
            <person name="Davis W.J."/>
            <person name="Chang Y."/>
            <person name="Federici B.A."/>
            <person name="Kuo A."/>
            <person name="LaButti K."/>
            <person name="Pangilinan J."/>
            <person name="Andreopoulos W."/>
            <person name="Tritt A."/>
            <person name="Riley R."/>
            <person name="Hundley H."/>
            <person name="Johnson J."/>
            <person name="Lipzen A."/>
            <person name="Barry K."/>
            <person name="Lang B.F."/>
            <person name="Cuomo C.A."/>
            <person name="Buchler N.E."/>
            <person name="Grigoriev I.V."/>
            <person name="Spatafora J.W."/>
            <person name="Stajich J.E."/>
            <person name="James T.Y."/>
        </authorList>
    </citation>
    <scope>NUCLEOTIDE SEQUENCE</scope>
    <source>
        <strain evidence="2">AG</strain>
    </source>
</reference>
<name>A0AAD5EEC0_UMBRA</name>
<dbReference type="AlphaFoldDB" id="A0AAD5EEC0"/>
<keyword evidence="1" id="KW-0472">Membrane</keyword>
<gene>
    <name evidence="2" type="ORF">K450DRAFT_228485</name>
</gene>
<keyword evidence="3" id="KW-1185">Reference proteome</keyword>
<evidence type="ECO:0000313" key="2">
    <source>
        <dbReference type="EMBL" id="KAI8582328.1"/>
    </source>
</evidence>
<evidence type="ECO:0000256" key="1">
    <source>
        <dbReference type="SAM" id="Phobius"/>
    </source>
</evidence>
<proteinExistence type="predicted"/>
<evidence type="ECO:0000313" key="3">
    <source>
        <dbReference type="Proteomes" id="UP001206595"/>
    </source>
</evidence>
<protein>
    <submittedName>
        <fullName evidence="2">Uncharacterized protein</fullName>
    </submittedName>
</protein>
<dbReference type="Proteomes" id="UP001206595">
    <property type="component" value="Unassembled WGS sequence"/>
</dbReference>
<keyword evidence="1" id="KW-1133">Transmembrane helix</keyword>
<reference evidence="2" key="1">
    <citation type="submission" date="2021-06" db="EMBL/GenBank/DDBJ databases">
        <authorList>
            <consortium name="DOE Joint Genome Institute"/>
            <person name="Mondo S.J."/>
            <person name="Amses K.R."/>
            <person name="Simmons D.R."/>
            <person name="Longcore J.E."/>
            <person name="Seto K."/>
            <person name="Alves G.H."/>
            <person name="Bonds A.E."/>
            <person name="Quandt C.A."/>
            <person name="Davis W.J."/>
            <person name="Chang Y."/>
            <person name="Letcher P.M."/>
            <person name="Powell M.J."/>
            <person name="Kuo A."/>
            <person name="Labutti K."/>
            <person name="Pangilinan J."/>
            <person name="Andreopoulos W."/>
            <person name="Tritt A."/>
            <person name="Riley R."/>
            <person name="Hundley H."/>
            <person name="Johnson J."/>
            <person name="Lipzen A."/>
            <person name="Barry K."/>
            <person name="Berbee M.L."/>
            <person name="Buchler N.E."/>
            <person name="Grigoriev I.V."/>
            <person name="Spatafora J.W."/>
            <person name="Stajich J.E."/>
            <person name="James T.Y."/>
        </authorList>
    </citation>
    <scope>NUCLEOTIDE SEQUENCE</scope>
    <source>
        <strain evidence="2">AG</strain>
    </source>
</reference>
<accession>A0AAD5EEC0</accession>
<keyword evidence="1" id="KW-0812">Transmembrane</keyword>
<dbReference type="GeneID" id="75912268"/>
<organism evidence="2 3">
    <name type="scientific">Umbelopsis ramanniana AG</name>
    <dbReference type="NCBI Taxonomy" id="1314678"/>
    <lineage>
        <taxon>Eukaryota</taxon>
        <taxon>Fungi</taxon>
        <taxon>Fungi incertae sedis</taxon>
        <taxon>Mucoromycota</taxon>
        <taxon>Mucoromycotina</taxon>
        <taxon>Umbelopsidomycetes</taxon>
        <taxon>Umbelopsidales</taxon>
        <taxon>Umbelopsidaceae</taxon>
        <taxon>Umbelopsis</taxon>
    </lineage>
</organism>